<feature type="domain" description="Rod shape-determining protein MreC beta-barrel core" evidence="7">
    <location>
        <begin position="122"/>
        <end position="276"/>
    </location>
</feature>
<dbReference type="InterPro" id="IPR042177">
    <property type="entry name" value="Cell/Rod_1"/>
</dbReference>
<keyword evidence="6" id="KW-0175">Coiled coil</keyword>
<dbReference type="InterPro" id="IPR042175">
    <property type="entry name" value="Cell/Rod_MreC_2"/>
</dbReference>
<proteinExistence type="inferred from homology"/>
<dbReference type="Gene3D" id="2.40.10.340">
    <property type="entry name" value="Rod shape-determining protein MreC, domain 1"/>
    <property type="match status" value="1"/>
</dbReference>
<dbReference type="InterPro" id="IPR007221">
    <property type="entry name" value="MreC"/>
</dbReference>
<dbReference type="EMBL" id="LT669839">
    <property type="protein sequence ID" value="SHD77949.1"/>
    <property type="molecule type" value="Genomic_DNA"/>
</dbReference>
<reference evidence="8 9" key="1">
    <citation type="submission" date="2016-11" db="EMBL/GenBank/DDBJ databases">
        <authorList>
            <person name="Manzoor S."/>
        </authorList>
    </citation>
    <scope>NUCLEOTIDE SEQUENCE [LARGE SCALE GENOMIC DNA]</scope>
    <source>
        <strain evidence="8">Clostridium ultunense strain Esp</strain>
    </source>
</reference>
<dbReference type="Pfam" id="PF04085">
    <property type="entry name" value="MreC"/>
    <property type="match status" value="1"/>
</dbReference>
<gene>
    <name evidence="8" type="ORF">CUESP1_2606</name>
</gene>
<evidence type="ECO:0000256" key="1">
    <source>
        <dbReference type="ARBA" id="ARBA00009369"/>
    </source>
</evidence>
<dbReference type="AlphaFoldDB" id="M1ZIF6"/>
<evidence type="ECO:0000256" key="6">
    <source>
        <dbReference type="SAM" id="Coils"/>
    </source>
</evidence>
<dbReference type="Proteomes" id="UP000245423">
    <property type="component" value="Chromosome 1"/>
</dbReference>
<dbReference type="InterPro" id="IPR055342">
    <property type="entry name" value="MreC_beta-barrel_core"/>
</dbReference>
<evidence type="ECO:0000259" key="7">
    <source>
        <dbReference type="Pfam" id="PF04085"/>
    </source>
</evidence>
<evidence type="ECO:0000256" key="2">
    <source>
        <dbReference type="ARBA" id="ARBA00013855"/>
    </source>
</evidence>
<dbReference type="OrthoDB" id="9792313at2"/>
<evidence type="ECO:0000313" key="9">
    <source>
        <dbReference type="Proteomes" id="UP000245423"/>
    </source>
</evidence>
<comment type="similarity">
    <text evidence="1 5">Belongs to the MreC family.</text>
</comment>
<keyword evidence="9" id="KW-1185">Reference proteome</keyword>
<accession>M1ZIF6</accession>
<evidence type="ECO:0000256" key="4">
    <source>
        <dbReference type="ARBA" id="ARBA00032089"/>
    </source>
</evidence>
<evidence type="ECO:0000256" key="3">
    <source>
        <dbReference type="ARBA" id="ARBA00022960"/>
    </source>
</evidence>
<evidence type="ECO:0000256" key="5">
    <source>
        <dbReference type="PIRNR" id="PIRNR038471"/>
    </source>
</evidence>
<evidence type="ECO:0000313" key="8">
    <source>
        <dbReference type="EMBL" id="SHD77949.1"/>
    </source>
</evidence>
<keyword evidence="3 5" id="KW-0133">Cell shape</keyword>
<comment type="function">
    <text evidence="5">Involved in formation and maintenance of cell shape.</text>
</comment>
<name>M1ZIF6_9FIRM</name>
<dbReference type="PANTHER" id="PTHR34138:SF1">
    <property type="entry name" value="CELL SHAPE-DETERMINING PROTEIN MREC"/>
    <property type="match status" value="1"/>
</dbReference>
<dbReference type="PANTHER" id="PTHR34138">
    <property type="entry name" value="CELL SHAPE-DETERMINING PROTEIN MREC"/>
    <property type="match status" value="1"/>
</dbReference>
<protein>
    <recommendedName>
        <fullName evidence="2 5">Cell shape-determining protein MreC</fullName>
    </recommendedName>
    <alternativeName>
        <fullName evidence="4 5">Cell shape protein MreC</fullName>
    </alternativeName>
</protein>
<dbReference type="NCBIfam" id="TIGR00219">
    <property type="entry name" value="mreC"/>
    <property type="match status" value="1"/>
</dbReference>
<dbReference type="HOGENOM" id="CLU_042663_1_2_9"/>
<sequence length="278" mass="31313">MFFFKKYKNRMIVTIVAIILIVIIGITSSERVGLSKMEKIVGDVMKPLEKVFFNLGKKTSNFFGSIKDIGSLREENENLKLKIAEMEEKNRAYEDLIGKSEYLKNEKELMENTIYNLINAQVIGKEPGNWFDRFTIDKGSKDGIKKGDTVIQAIETDEGIIQEGIVGRIAEVGDNWSKVVSVIDENSKISFKVIRTQDGGMISGSVDGRLSGYLFDNKADIMKGDKLFSSGLGGIYMKDLYIGEITDVIKKDESLTKQIEIEPAVDFKKLYKVFIITD</sequence>
<dbReference type="Gene3D" id="2.40.10.350">
    <property type="entry name" value="Rod shape-determining protein MreC, domain 2"/>
    <property type="match status" value="1"/>
</dbReference>
<dbReference type="RefSeq" id="WP_005588757.1">
    <property type="nucleotide sequence ID" value="NZ_LT669839.1"/>
</dbReference>
<dbReference type="GO" id="GO:0008360">
    <property type="term" value="P:regulation of cell shape"/>
    <property type="evidence" value="ECO:0007669"/>
    <property type="project" value="UniProtKB-KW"/>
</dbReference>
<dbReference type="GO" id="GO:0005886">
    <property type="term" value="C:plasma membrane"/>
    <property type="evidence" value="ECO:0007669"/>
    <property type="project" value="TreeGrafter"/>
</dbReference>
<dbReference type="PIRSF" id="PIRSF038471">
    <property type="entry name" value="MreC"/>
    <property type="match status" value="1"/>
</dbReference>
<organism evidence="8 9">
    <name type="scientific">[Clostridium] ultunense Esp</name>
    <dbReference type="NCBI Taxonomy" id="1288971"/>
    <lineage>
        <taxon>Bacteria</taxon>
        <taxon>Bacillati</taxon>
        <taxon>Bacillota</taxon>
        <taxon>Tissierellia</taxon>
        <taxon>Tissierellales</taxon>
        <taxon>Tepidimicrobiaceae</taxon>
        <taxon>Schnuerera</taxon>
    </lineage>
</organism>
<feature type="coiled-coil region" evidence="6">
    <location>
        <begin position="69"/>
        <end position="96"/>
    </location>
</feature>